<feature type="compositionally biased region" description="Basic and acidic residues" evidence="1">
    <location>
        <begin position="138"/>
        <end position="157"/>
    </location>
</feature>
<dbReference type="InterPro" id="IPR000313">
    <property type="entry name" value="PWWP_dom"/>
</dbReference>
<evidence type="ECO:0000256" key="1">
    <source>
        <dbReference type="SAM" id="MobiDB-lite"/>
    </source>
</evidence>
<dbReference type="Gene3D" id="2.30.30.140">
    <property type="match status" value="1"/>
</dbReference>
<reference evidence="4" key="1">
    <citation type="submission" date="2025-08" db="UniProtKB">
        <authorList>
            <consortium name="RefSeq"/>
        </authorList>
    </citation>
    <scope>IDENTIFICATION</scope>
    <source>
        <tissue evidence="4">Leaf</tissue>
    </source>
</reference>
<dbReference type="RefSeq" id="XP_048135126.1">
    <property type="nucleotide sequence ID" value="XM_048279169.1"/>
</dbReference>
<organism evidence="3 4">
    <name type="scientific">Rhodamnia argentea</name>
    <dbReference type="NCBI Taxonomy" id="178133"/>
    <lineage>
        <taxon>Eukaryota</taxon>
        <taxon>Viridiplantae</taxon>
        <taxon>Streptophyta</taxon>
        <taxon>Embryophyta</taxon>
        <taxon>Tracheophyta</taxon>
        <taxon>Spermatophyta</taxon>
        <taxon>Magnoliopsida</taxon>
        <taxon>eudicotyledons</taxon>
        <taxon>Gunneridae</taxon>
        <taxon>Pentapetalae</taxon>
        <taxon>rosids</taxon>
        <taxon>malvids</taxon>
        <taxon>Myrtales</taxon>
        <taxon>Myrtaceae</taxon>
        <taxon>Myrtoideae</taxon>
        <taxon>Myrteae</taxon>
        <taxon>Australasian group</taxon>
        <taxon>Rhodamnia</taxon>
    </lineage>
</organism>
<dbReference type="SMART" id="SM00293">
    <property type="entry name" value="PWWP"/>
    <property type="match status" value="1"/>
</dbReference>
<feature type="domain" description="PWWP" evidence="2">
    <location>
        <begin position="631"/>
        <end position="680"/>
    </location>
</feature>
<protein>
    <submittedName>
        <fullName evidence="4">Uncharacterized protein LOC115750848 isoform X2</fullName>
    </submittedName>
</protein>
<gene>
    <name evidence="4" type="primary">LOC115750848</name>
</gene>
<feature type="region of interest" description="Disordered" evidence="1">
    <location>
        <begin position="79"/>
        <end position="171"/>
    </location>
</feature>
<dbReference type="PANTHER" id="PTHR42851">
    <property type="entry name" value="ALDOLASE-RELATED"/>
    <property type="match status" value="1"/>
</dbReference>
<evidence type="ECO:0000259" key="2">
    <source>
        <dbReference type="PROSITE" id="PS50812"/>
    </source>
</evidence>
<dbReference type="InterPro" id="IPR053063">
    <property type="entry name" value="PWWP_domain_containing_PDP"/>
</dbReference>
<feature type="compositionally biased region" description="Low complexity" evidence="1">
    <location>
        <begin position="10"/>
        <end position="21"/>
    </location>
</feature>
<dbReference type="CDD" id="cd05162">
    <property type="entry name" value="PWWP"/>
    <property type="match status" value="1"/>
</dbReference>
<dbReference type="PROSITE" id="PS50812">
    <property type="entry name" value="PWWP"/>
    <property type="match status" value="1"/>
</dbReference>
<feature type="region of interest" description="Disordered" evidence="1">
    <location>
        <begin position="542"/>
        <end position="567"/>
    </location>
</feature>
<proteinExistence type="predicted"/>
<dbReference type="GeneID" id="115750848"/>
<dbReference type="PANTHER" id="PTHR42851:SF4">
    <property type="entry name" value="PWWP DOMAIN-CONTAINING PROTEIN"/>
    <property type="match status" value="1"/>
</dbReference>
<keyword evidence="3" id="KW-1185">Reference proteome</keyword>
<dbReference type="Proteomes" id="UP000827889">
    <property type="component" value="Chromosome 5"/>
</dbReference>
<feature type="region of interest" description="Disordered" evidence="1">
    <location>
        <begin position="889"/>
        <end position="930"/>
    </location>
</feature>
<sequence>MDKQEDKEISVPSASESAVSSGQDGISGGGKETLAGARDCGGQGQREGSLAVETVAEEVAFSNGDDIMVEVMGSEVFVDGVCSPGDEENLKAEGGRDASASGSRGLERDAKSLRDGVSGGEPSGFGVKGGVGGSPGTESRKEGGERCTEAVESKVEDPASGEVGTFNDEARDAGMDPRIEHASDIVGDGDRETQMIEETQIIEEMEAAAVLEERLVEKGADQPSDVVQDTVTANKTGDSVDIVGSMHVQAPIAGEKVIGSDAEVQTEEGVKSGEGAAVEVASAQDTHAQETVCPSATVKSSSSPTSVLEEKGTAMIGGEKVITEDKMPPTSGLEAVTSVSEGEHILEMETACGGKVEVKENLAKVNAECEDKQTTVTVESEDKAITQDLSNLEVEGTARYISDENLVNTDGGLVENIEVKAIEANAEESHMVVEDQLGRDENTMAAAESIGASTTLGLQDQVISESKAAGAESEVFPHMIPENSTSVGMDTTGNDQSLAVNAVPMFTEGEAHVTESRENKSKDNELALDQTMDVMELVEDNQPCSNEDAAPDVTRSNVEDTEVGEQASNADATGLTNINEMEIDNQPTDNEKQMEVEETTIEHGDSKPASLVGVNQAVYKLPSENENILSVSDLVWGKVRSHPWWPGQIFDPSDASEKAMKYHKKDCFLVAYFGDRTFAWNEASLLKPFQAHFSQIAMQSNSESFLHAVNCALDEVSRRVELGLACSCIPKDVYDKIKVQTVENTGIREELGSREGVDESTSASSFEPDKLLEYMKTLARCSSSGGDRLDLVIAKAQLLAFYRQKGYDELPELQFCEGLTESDAEALNSDGDNHVANNVESGTLVSEDTMVFSRRDGLKALKGSSHRRKHNLKDIADYKKKERSLAELMDDSMDYPDEETDLDGKASGMLVSPSSGKKRKARDPSADSNLSDGRKNICVAKVVSAASIPKPSFKIGECIRRVASQLTGSPIVKSDRNGAGDGSETADTEKGRTIIPTEYSSLDGLLSQLYSAALDPMQEFSFLNVLICFFSDFRNSVASGPDPALGRLSAKRKKSETFEFEDMNDSYWTDRVIGNGFEEQPSDADWKGDDQLVAVESQKVRKVGRRSYTRRRDLDESNLLVEKPPGYVDENAPAELVLMFPLSASAPSEYSLNKMFKRFGPLKESETELDRDTNRARLVFKKCSDAEVAFNSAQKFNIFGAMLVNYQLNYSVSSLVKTSPIPMLELEGFEAC</sequence>
<feature type="region of interest" description="Disordered" evidence="1">
    <location>
        <begin position="970"/>
        <end position="990"/>
    </location>
</feature>
<evidence type="ECO:0000313" key="4">
    <source>
        <dbReference type="RefSeq" id="XP_048135126.1"/>
    </source>
</evidence>
<name>A0ABM3HEU6_9MYRT</name>
<feature type="compositionally biased region" description="Acidic residues" evidence="1">
    <location>
        <begin position="889"/>
        <end position="901"/>
    </location>
</feature>
<feature type="compositionally biased region" description="Basic and acidic residues" evidence="1">
    <location>
        <begin position="105"/>
        <end position="114"/>
    </location>
</feature>
<dbReference type="Pfam" id="PF00855">
    <property type="entry name" value="PWWP"/>
    <property type="match status" value="1"/>
</dbReference>
<feature type="compositionally biased region" description="Gly residues" evidence="1">
    <location>
        <begin position="117"/>
        <end position="135"/>
    </location>
</feature>
<feature type="region of interest" description="Disordered" evidence="1">
    <location>
        <begin position="1"/>
        <end position="51"/>
    </location>
</feature>
<evidence type="ECO:0000313" key="3">
    <source>
        <dbReference type="Proteomes" id="UP000827889"/>
    </source>
</evidence>
<dbReference type="SUPFAM" id="SSF63748">
    <property type="entry name" value="Tudor/PWWP/MBT"/>
    <property type="match status" value="1"/>
</dbReference>
<accession>A0ABM3HEU6</accession>